<feature type="coiled-coil region" evidence="1">
    <location>
        <begin position="48"/>
        <end position="75"/>
    </location>
</feature>
<sequence>MSRHASVIHINLLQPRAATFGVGKSLAALLALALAGVAYHGSDVSSASSRARRERDDLTQQLSQAKARLAALRGEQAQNAGVLQLRQEVESLRPQAQAAQALTDAMHAAEGGRADAFLQALGALASVKEPGLWLTALNVGEGGRRLEVQGVAGSGAAVLRFARRANELLQPLGARLDGLEMQPLPQGGGQGGQGGAVSFRLR</sequence>
<gene>
    <name evidence="3" type="ORF">SM757_10640</name>
</gene>
<dbReference type="EMBL" id="JAXOJX010000013">
    <property type="protein sequence ID" value="MDZ5457026.1"/>
    <property type="molecule type" value="Genomic_DNA"/>
</dbReference>
<evidence type="ECO:0000313" key="4">
    <source>
        <dbReference type="Proteomes" id="UP001293718"/>
    </source>
</evidence>
<comment type="caution">
    <text evidence="3">The sequence shown here is derived from an EMBL/GenBank/DDBJ whole genome shotgun (WGS) entry which is preliminary data.</text>
</comment>
<evidence type="ECO:0000256" key="2">
    <source>
        <dbReference type="SAM" id="MobiDB-lite"/>
    </source>
</evidence>
<reference evidence="3 4" key="1">
    <citation type="submission" date="2023-11" db="EMBL/GenBank/DDBJ databases">
        <title>Draft genome of Azohydromonas lata strain H1 (DSM1123), a polyhydroxyalkanoate producer.</title>
        <authorList>
            <person name="Traversa D."/>
            <person name="D'Addabbo P."/>
            <person name="Pazzani C."/>
            <person name="Manzari C."/>
            <person name="Chiara M."/>
            <person name="Scrascia M."/>
        </authorList>
    </citation>
    <scope>NUCLEOTIDE SEQUENCE [LARGE SCALE GENOMIC DNA]</scope>
    <source>
        <strain evidence="3 4">H1</strain>
    </source>
</reference>
<feature type="compositionally biased region" description="Gly residues" evidence="2">
    <location>
        <begin position="186"/>
        <end position="195"/>
    </location>
</feature>
<evidence type="ECO:0000313" key="3">
    <source>
        <dbReference type="EMBL" id="MDZ5457026.1"/>
    </source>
</evidence>
<keyword evidence="4" id="KW-1185">Reference proteome</keyword>
<dbReference type="RefSeq" id="WP_322465453.1">
    <property type="nucleotide sequence ID" value="NZ_JAXOJX010000013.1"/>
</dbReference>
<proteinExistence type="predicted"/>
<keyword evidence="1" id="KW-0175">Coiled coil</keyword>
<protein>
    <submittedName>
        <fullName evidence="3">Uncharacterized protein</fullName>
    </submittedName>
</protein>
<evidence type="ECO:0000256" key="1">
    <source>
        <dbReference type="SAM" id="Coils"/>
    </source>
</evidence>
<feature type="region of interest" description="Disordered" evidence="2">
    <location>
        <begin position="180"/>
        <end position="202"/>
    </location>
</feature>
<accession>A0ABU5IER1</accession>
<organism evidence="3 4">
    <name type="scientific">Azohydromonas lata</name>
    <dbReference type="NCBI Taxonomy" id="45677"/>
    <lineage>
        <taxon>Bacteria</taxon>
        <taxon>Pseudomonadati</taxon>
        <taxon>Pseudomonadota</taxon>
        <taxon>Betaproteobacteria</taxon>
        <taxon>Burkholderiales</taxon>
        <taxon>Sphaerotilaceae</taxon>
        <taxon>Azohydromonas</taxon>
    </lineage>
</organism>
<dbReference type="Proteomes" id="UP001293718">
    <property type="component" value="Unassembled WGS sequence"/>
</dbReference>
<name>A0ABU5IER1_9BURK</name>